<sequence>MDFHLHEPSSNKVFLLFYGVCSSRQVPASENEAPEDRQHHNRSCGLTDKASDFYMISYPKIAGSSPATITSKINYGNKWYCDISESTPESVKRCWFTAINQAVLS</sequence>
<protein>
    <submittedName>
        <fullName evidence="2">Uncharacterized protein</fullName>
    </submittedName>
</protein>
<dbReference type="Proteomes" id="UP001234178">
    <property type="component" value="Unassembled WGS sequence"/>
</dbReference>
<name>A0ABQ9YYQ8_9CRUS</name>
<evidence type="ECO:0000313" key="2">
    <source>
        <dbReference type="EMBL" id="KAK4005789.1"/>
    </source>
</evidence>
<keyword evidence="3" id="KW-1185">Reference proteome</keyword>
<reference evidence="2 3" key="1">
    <citation type="journal article" date="2023" name="Nucleic Acids Res.">
        <title>The hologenome of Daphnia magna reveals possible DNA methylation and microbiome-mediated evolution of the host genome.</title>
        <authorList>
            <person name="Chaturvedi A."/>
            <person name="Li X."/>
            <person name="Dhandapani V."/>
            <person name="Marshall H."/>
            <person name="Kissane S."/>
            <person name="Cuenca-Cambronero M."/>
            <person name="Asole G."/>
            <person name="Calvet F."/>
            <person name="Ruiz-Romero M."/>
            <person name="Marangio P."/>
            <person name="Guigo R."/>
            <person name="Rago D."/>
            <person name="Mirbahai L."/>
            <person name="Eastwood N."/>
            <person name="Colbourne J.K."/>
            <person name="Zhou J."/>
            <person name="Mallon E."/>
            <person name="Orsini L."/>
        </authorList>
    </citation>
    <scope>NUCLEOTIDE SEQUENCE [LARGE SCALE GENOMIC DNA]</scope>
    <source>
        <strain evidence="2">LRV0_1</strain>
    </source>
</reference>
<proteinExistence type="predicted"/>
<dbReference type="EMBL" id="JAOYFB010000002">
    <property type="protein sequence ID" value="KAK4005788.1"/>
    <property type="molecule type" value="Genomic_DNA"/>
</dbReference>
<comment type="caution">
    <text evidence="2">The sequence shown here is derived from an EMBL/GenBank/DDBJ whole genome shotgun (WGS) entry which is preliminary data.</text>
</comment>
<evidence type="ECO:0000313" key="1">
    <source>
        <dbReference type="EMBL" id="KAK4005788.1"/>
    </source>
</evidence>
<organism evidence="2 3">
    <name type="scientific">Daphnia magna</name>
    <dbReference type="NCBI Taxonomy" id="35525"/>
    <lineage>
        <taxon>Eukaryota</taxon>
        <taxon>Metazoa</taxon>
        <taxon>Ecdysozoa</taxon>
        <taxon>Arthropoda</taxon>
        <taxon>Crustacea</taxon>
        <taxon>Branchiopoda</taxon>
        <taxon>Diplostraca</taxon>
        <taxon>Cladocera</taxon>
        <taxon>Anomopoda</taxon>
        <taxon>Daphniidae</taxon>
        <taxon>Daphnia</taxon>
    </lineage>
</organism>
<dbReference type="EMBL" id="JAOYFB010000002">
    <property type="protein sequence ID" value="KAK4005789.1"/>
    <property type="molecule type" value="Genomic_DNA"/>
</dbReference>
<evidence type="ECO:0000313" key="3">
    <source>
        <dbReference type="Proteomes" id="UP001234178"/>
    </source>
</evidence>
<gene>
    <name evidence="1" type="ORF">OUZ56_010903</name>
    <name evidence="2" type="ORF">OUZ56_010905</name>
</gene>
<accession>A0ABQ9YYQ8</accession>